<protein>
    <recommendedName>
        <fullName evidence="4">Helix-hairpin-helix domain-containing protein</fullName>
    </recommendedName>
</protein>
<reference evidence="3" key="1">
    <citation type="submission" date="2017-01" db="EMBL/GenBank/DDBJ databases">
        <authorList>
            <person name="Varghese N."/>
            <person name="Submissions S."/>
        </authorList>
    </citation>
    <scope>NUCLEOTIDE SEQUENCE [LARGE SCALE GENOMIC DNA]</scope>
    <source>
        <strain evidence="3">type strain: HArc-</strain>
    </source>
</reference>
<evidence type="ECO:0000256" key="1">
    <source>
        <dbReference type="SAM" id="MobiDB-lite"/>
    </source>
</evidence>
<dbReference type="STRING" id="308853.SAMN05421752_12034"/>
<name>A0A1N7H138_9EURY</name>
<evidence type="ECO:0000313" key="3">
    <source>
        <dbReference type="Proteomes" id="UP000185936"/>
    </source>
</evidence>
<evidence type="ECO:0000313" key="2">
    <source>
        <dbReference type="EMBL" id="SIS18559.1"/>
    </source>
</evidence>
<gene>
    <name evidence="2" type="ORF">SAMN05421752_12034</name>
</gene>
<dbReference type="AlphaFoldDB" id="A0A1N7H138"/>
<sequence length="255" mass="27894">MSKEDVAGDSRAGAGTDTDIPSDGTDRETLDLGLGIDIALEAVESDATDVELTFDEETLLEAADEPSAHDSVVGNGPQLEADERKRLEADERARLEAVDVDFDALREKACSYQMLLDAGVDESTAKTLRRRFSLPWSFDGDGDLERRSSEVRGLGAAEREWIAKSDDEAWQTFEYDHSPIAAVVRQKPSERPWPKPTPVTAVTGVGPEDADTLADAGIHSAKRLATINALEVASVLELDIVHVRTWRHNARELLE</sequence>
<dbReference type="Proteomes" id="UP000185936">
    <property type="component" value="Unassembled WGS sequence"/>
</dbReference>
<proteinExistence type="predicted"/>
<dbReference type="OrthoDB" id="170608at2157"/>
<accession>A0A1N7H138</accession>
<organism evidence="2 3">
    <name type="scientific">Natronorubrum thiooxidans</name>
    <dbReference type="NCBI Taxonomy" id="308853"/>
    <lineage>
        <taxon>Archaea</taxon>
        <taxon>Methanobacteriati</taxon>
        <taxon>Methanobacteriota</taxon>
        <taxon>Stenosarchaea group</taxon>
        <taxon>Halobacteria</taxon>
        <taxon>Halobacteriales</taxon>
        <taxon>Natrialbaceae</taxon>
        <taxon>Natronorubrum</taxon>
    </lineage>
</organism>
<feature type="region of interest" description="Disordered" evidence="1">
    <location>
        <begin position="1"/>
        <end position="28"/>
    </location>
</feature>
<evidence type="ECO:0008006" key="4">
    <source>
        <dbReference type="Google" id="ProtNLM"/>
    </source>
</evidence>
<keyword evidence="3" id="KW-1185">Reference proteome</keyword>
<dbReference type="RefSeq" id="WP_076610710.1">
    <property type="nucleotide sequence ID" value="NZ_FTNR01000020.1"/>
</dbReference>
<dbReference type="Gene3D" id="1.10.150.20">
    <property type="entry name" value="5' to 3' exonuclease, C-terminal subdomain"/>
    <property type="match status" value="1"/>
</dbReference>
<dbReference type="EMBL" id="FTNR01000020">
    <property type="protein sequence ID" value="SIS18559.1"/>
    <property type="molecule type" value="Genomic_DNA"/>
</dbReference>